<name>A0A5C6ZCB7_9FLAO</name>
<dbReference type="OrthoDB" id="7342920at2"/>
<feature type="signal peptide" evidence="1">
    <location>
        <begin position="1"/>
        <end position="17"/>
    </location>
</feature>
<dbReference type="Proteomes" id="UP000321578">
    <property type="component" value="Unassembled WGS sequence"/>
</dbReference>
<dbReference type="AlphaFoldDB" id="A0A5C6ZCB7"/>
<dbReference type="SUPFAM" id="SSF82185">
    <property type="entry name" value="Histone H3 K4-specific methyltransferase SET7/9 N-terminal domain"/>
    <property type="match status" value="1"/>
</dbReference>
<evidence type="ECO:0000313" key="2">
    <source>
        <dbReference type="EMBL" id="TXD86623.1"/>
    </source>
</evidence>
<accession>A0A5C6ZCB7</accession>
<gene>
    <name evidence="2" type="ORF">ESY86_19710</name>
</gene>
<keyword evidence="1" id="KW-0732">Signal</keyword>
<proteinExistence type="predicted"/>
<dbReference type="RefSeq" id="WP_147088432.1">
    <property type="nucleotide sequence ID" value="NZ_VORM01000045.1"/>
</dbReference>
<dbReference type="Pfam" id="PF07661">
    <property type="entry name" value="MORN_2"/>
    <property type="match status" value="1"/>
</dbReference>
<evidence type="ECO:0008006" key="4">
    <source>
        <dbReference type="Google" id="ProtNLM"/>
    </source>
</evidence>
<organism evidence="2 3">
    <name type="scientific">Subsaximicrobium wynnwilliamsii</name>
    <dbReference type="NCBI Taxonomy" id="291179"/>
    <lineage>
        <taxon>Bacteria</taxon>
        <taxon>Pseudomonadati</taxon>
        <taxon>Bacteroidota</taxon>
        <taxon>Flavobacteriia</taxon>
        <taxon>Flavobacteriales</taxon>
        <taxon>Flavobacteriaceae</taxon>
        <taxon>Subsaximicrobium</taxon>
    </lineage>
</organism>
<comment type="caution">
    <text evidence="2">The sequence shown here is derived from an EMBL/GenBank/DDBJ whole genome shotgun (WGS) entry which is preliminary data.</text>
</comment>
<sequence>MKIIILLVCFFPFIACAQSDSISVPPESEMVSMNDTKVKYGGQYGQRYFANGSKVPYTGFLYASYDNGKLESVQQFVDGIGNGIWIDYAPDGKKVGQGTLIDNRVEGPVTFFYEDGSIKSKGKYLDWKRPIGLWTFYDRKGNIVSTRRYTR</sequence>
<evidence type="ECO:0000256" key="1">
    <source>
        <dbReference type="SAM" id="SignalP"/>
    </source>
</evidence>
<protein>
    <recommendedName>
        <fullName evidence="4">Toxin-antitoxin system YwqK family antitoxin</fullName>
    </recommendedName>
</protein>
<dbReference type="EMBL" id="VORO01000046">
    <property type="protein sequence ID" value="TXD86623.1"/>
    <property type="molecule type" value="Genomic_DNA"/>
</dbReference>
<evidence type="ECO:0000313" key="3">
    <source>
        <dbReference type="Proteomes" id="UP000321578"/>
    </source>
</evidence>
<keyword evidence="3" id="KW-1185">Reference proteome</keyword>
<dbReference type="Gene3D" id="3.90.930.1">
    <property type="match status" value="1"/>
</dbReference>
<feature type="chain" id="PRO_5023048366" description="Toxin-antitoxin system YwqK family antitoxin" evidence="1">
    <location>
        <begin position="18"/>
        <end position="151"/>
    </location>
</feature>
<dbReference type="InterPro" id="IPR011652">
    <property type="entry name" value="MORN_2"/>
</dbReference>
<reference evidence="2 3" key="1">
    <citation type="submission" date="2019-08" db="EMBL/GenBank/DDBJ databases">
        <title>Genomes of Subsaximicrobium wynnwilliamsii strains.</title>
        <authorList>
            <person name="Bowman J.P."/>
        </authorList>
    </citation>
    <scope>NUCLEOTIDE SEQUENCE [LARGE SCALE GENOMIC DNA]</scope>
    <source>
        <strain evidence="2 3">2-80-2</strain>
    </source>
</reference>